<dbReference type="PANTHER" id="PTHR10578:SF107">
    <property type="entry name" value="2-HYDROXYACID OXIDASE 1"/>
    <property type="match status" value="1"/>
</dbReference>
<feature type="binding site" evidence="7">
    <location>
        <position position="289"/>
    </location>
    <ligand>
        <name>glyoxylate</name>
        <dbReference type="ChEBI" id="CHEBI:36655"/>
    </ligand>
</feature>
<feature type="binding site" evidence="7">
    <location>
        <position position="43"/>
    </location>
    <ligand>
        <name>glyoxylate</name>
        <dbReference type="ChEBI" id="CHEBI:36655"/>
    </ligand>
</feature>
<dbReference type="FunFam" id="3.20.20.70:FF:000029">
    <property type="entry name" value="L-lactate dehydrogenase"/>
    <property type="match status" value="1"/>
</dbReference>
<dbReference type="CDD" id="cd02809">
    <property type="entry name" value="alpha_hydroxyacid_oxid_FMN"/>
    <property type="match status" value="1"/>
</dbReference>
<dbReference type="InterPro" id="IPR013785">
    <property type="entry name" value="Aldolase_TIM"/>
</dbReference>
<feature type="domain" description="FMN hydroxy acid dehydrogenase" evidence="8">
    <location>
        <begin position="17"/>
        <end position="392"/>
    </location>
</feature>
<dbReference type="SUPFAM" id="SSF51395">
    <property type="entry name" value="FMN-linked oxidoreductases"/>
    <property type="match status" value="1"/>
</dbReference>
<feature type="binding site" evidence="7">
    <location>
        <position position="125"/>
    </location>
    <ligand>
        <name>FMN</name>
        <dbReference type="ChEBI" id="CHEBI:58210"/>
    </ligand>
</feature>
<keyword evidence="3 7" id="KW-0288">FMN</keyword>
<dbReference type="PANTHER" id="PTHR10578">
    <property type="entry name" value="S -2-HYDROXY-ACID OXIDASE-RELATED"/>
    <property type="match status" value="1"/>
</dbReference>
<feature type="binding site" evidence="7">
    <location>
        <begin position="96"/>
        <end position="98"/>
    </location>
    <ligand>
        <name>FMN</name>
        <dbReference type="ChEBI" id="CHEBI:58210"/>
    </ligand>
</feature>
<dbReference type="GO" id="GO:0010181">
    <property type="term" value="F:FMN binding"/>
    <property type="evidence" value="ECO:0007669"/>
    <property type="project" value="InterPro"/>
</dbReference>
<evidence type="ECO:0000256" key="3">
    <source>
        <dbReference type="ARBA" id="ARBA00022643"/>
    </source>
</evidence>
<dbReference type="OrthoDB" id="9770452at2"/>
<dbReference type="EMBL" id="VCKX01000040">
    <property type="protein sequence ID" value="TMR34851.1"/>
    <property type="molecule type" value="Genomic_DNA"/>
</dbReference>
<dbReference type="PIRSF" id="PIRSF000138">
    <property type="entry name" value="Al-hdrx_acd_dh"/>
    <property type="match status" value="1"/>
</dbReference>
<dbReference type="GO" id="GO:0016614">
    <property type="term" value="F:oxidoreductase activity, acting on CH-OH group of donors"/>
    <property type="evidence" value="ECO:0007669"/>
    <property type="project" value="UniProtKB-ARBA"/>
</dbReference>
<evidence type="ECO:0000256" key="6">
    <source>
        <dbReference type="PIRSR" id="PIRSR000138-1"/>
    </source>
</evidence>
<comment type="caution">
    <text evidence="9">The sequence shown here is derived from an EMBL/GenBank/DDBJ whole genome shotgun (WGS) entry which is preliminary data.</text>
</comment>
<dbReference type="InterPro" id="IPR037396">
    <property type="entry name" value="FMN_HAD"/>
</dbReference>
<feature type="binding site" evidence="7">
    <location>
        <position position="175"/>
    </location>
    <ligand>
        <name>FMN</name>
        <dbReference type="ChEBI" id="CHEBI:58210"/>
    </ligand>
</feature>
<dbReference type="InterPro" id="IPR008259">
    <property type="entry name" value="FMN_hydac_DH_AS"/>
</dbReference>
<dbReference type="Pfam" id="PF01070">
    <property type="entry name" value="FMN_dh"/>
    <property type="match status" value="1"/>
</dbReference>
<dbReference type="AlphaFoldDB" id="A0A5S4GQN3"/>
<organism evidence="9 10">
    <name type="scientific">Nonomuraea zeae</name>
    <dbReference type="NCBI Taxonomy" id="1642303"/>
    <lineage>
        <taxon>Bacteria</taxon>
        <taxon>Bacillati</taxon>
        <taxon>Actinomycetota</taxon>
        <taxon>Actinomycetes</taxon>
        <taxon>Streptosporangiales</taxon>
        <taxon>Streptosporangiaceae</taxon>
        <taxon>Nonomuraea</taxon>
    </lineage>
</organism>
<dbReference type="Proteomes" id="UP000306628">
    <property type="component" value="Unassembled WGS sequence"/>
</dbReference>
<comment type="cofactor">
    <cofactor evidence="1">
        <name>FMN</name>
        <dbReference type="ChEBI" id="CHEBI:58210"/>
    </cofactor>
</comment>
<dbReference type="Gene3D" id="3.20.20.70">
    <property type="entry name" value="Aldolase class I"/>
    <property type="match status" value="1"/>
</dbReference>
<reference evidence="9 10" key="1">
    <citation type="submission" date="2019-05" db="EMBL/GenBank/DDBJ databases">
        <title>Draft genome sequence of Nonomuraea zeae DSM 100528.</title>
        <authorList>
            <person name="Saricaoglu S."/>
            <person name="Isik K."/>
        </authorList>
    </citation>
    <scope>NUCLEOTIDE SEQUENCE [LARGE SCALE GENOMIC DNA]</scope>
    <source>
        <strain evidence="9 10">DSM 100528</strain>
    </source>
</reference>
<evidence type="ECO:0000256" key="4">
    <source>
        <dbReference type="ARBA" id="ARBA00023002"/>
    </source>
</evidence>
<evidence type="ECO:0000256" key="2">
    <source>
        <dbReference type="ARBA" id="ARBA00022630"/>
    </source>
</evidence>
<keyword evidence="10" id="KW-1185">Reference proteome</keyword>
<dbReference type="PROSITE" id="PS51349">
    <property type="entry name" value="FMN_HYDROXY_ACID_DH_2"/>
    <property type="match status" value="1"/>
</dbReference>
<dbReference type="InterPro" id="IPR000262">
    <property type="entry name" value="FMN-dep_DH"/>
</dbReference>
<dbReference type="PROSITE" id="PS00557">
    <property type="entry name" value="FMN_HYDROXY_ACID_DH_1"/>
    <property type="match status" value="1"/>
</dbReference>
<keyword evidence="2 7" id="KW-0285">Flavoprotein</keyword>
<accession>A0A5S4GQN3</accession>
<feature type="binding site" evidence="7">
    <location>
        <position position="184"/>
    </location>
    <ligand>
        <name>glyoxylate</name>
        <dbReference type="ChEBI" id="CHEBI:36655"/>
    </ligand>
</feature>
<feature type="binding site" evidence="7">
    <location>
        <position position="147"/>
    </location>
    <ligand>
        <name>FMN</name>
        <dbReference type="ChEBI" id="CHEBI:58210"/>
    </ligand>
</feature>
<evidence type="ECO:0000256" key="1">
    <source>
        <dbReference type="ARBA" id="ARBA00001917"/>
    </source>
</evidence>
<gene>
    <name evidence="9" type="ORF">ETD85_15710</name>
</gene>
<feature type="binding site" evidence="7">
    <location>
        <position position="265"/>
    </location>
    <ligand>
        <name>FMN</name>
        <dbReference type="ChEBI" id="CHEBI:58210"/>
    </ligand>
</feature>
<feature type="binding site" evidence="7">
    <location>
        <position position="287"/>
    </location>
    <ligand>
        <name>FMN</name>
        <dbReference type="ChEBI" id="CHEBI:58210"/>
    </ligand>
</feature>
<evidence type="ECO:0000256" key="7">
    <source>
        <dbReference type="PIRSR" id="PIRSR000138-2"/>
    </source>
</evidence>
<name>A0A5S4GQN3_9ACTN</name>
<comment type="similarity">
    <text evidence="5">Belongs to the FMN-dependent alpha-hydroxy acid dehydrogenase family.</text>
</comment>
<feature type="binding site" evidence="7">
    <location>
        <begin position="320"/>
        <end position="324"/>
    </location>
    <ligand>
        <name>FMN</name>
        <dbReference type="ChEBI" id="CHEBI:58210"/>
    </ligand>
</feature>
<protein>
    <submittedName>
        <fullName evidence="9">Alpha-hydroxy-acid oxidizing protein</fullName>
    </submittedName>
</protein>
<feature type="binding site" evidence="7">
    <location>
        <begin position="343"/>
        <end position="344"/>
    </location>
    <ligand>
        <name>FMN</name>
        <dbReference type="ChEBI" id="CHEBI:58210"/>
    </ligand>
</feature>
<dbReference type="InterPro" id="IPR012133">
    <property type="entry name" value="Alpha-hydoxy_acid_DH_FMN"/>
</dbReference>
<keyword evidence="4" id="KW-0560">Oxidoreductase</keyword>
<proteinExistence type="inferred from homology"/>
<sequence length="392" mass="42534">MRALLPRRPRPFPSRSRRVADAADVADLRRLARRRAPRMVFDYVDGAAEDERSMARAVAAFERVEFRPRVLRDVAEAPTSVEVLGRRIAMPVILGPTGFTRMMHRAGERAVARAAEQAAVPYVLSTMGTTTAADVAAAAPGGWNWFQLYVVRDRARSLEMLARATDAGMDVLVVTVDVPTAGARLRDVRHGLTVPPALRWRSVLQAARYPAWWFDFLTSEPLRFATVDGAPGDLAGITNMMFDPCVTIADLEWIRSAWQGRLLVKGVQRVDDAEDLASVGVDGLVVSNHGGRQLDRSPTPLELLPRVVDAVGDRTEVFLDGGVRSGADVAAAVAFGARACFVGRAYLYGLMAGGEPGVRRVLDLLHAELVRTLRLLGVAGVGGLGPDAVRLR</sequence>
<evidence type="ECO:0000256" key="5">
    <source>
        <dbReference type="ARBA" id="ARBA00024042"/>
    </source>
</evidence>
<evidence type="ECO:0000313" key="10">
    <source>
        <dbReference type="Proteomes" id="UP000306628"/>
    </source>
</evidence>
<feature type="binding site" evidence="7">
    <location>
        <position position="149"/>
    </location>
    <ligand>
        <name>glyoxylate</name>
        <dbReference type="ChEBI" id="CHEBI:36655"/>
    </ligand>
</feature>
<evidence type="ECO:0000259" key="8">
    <source>
        <dbReference type="PROSITE" id="PS51349"/>
    </source>
</evidence>
<feature type="binding site" evidence="7">
    <location>
        <position position="292"/>
    </location>
    <ligand>
        <name>glyoxylate</name>
        <dbReference type="ChEBI" id="CHEBI:36655"/>
    </ligand>
</feature>
<evidence type="ECO:0000313" key="9">
    <source>
        <dbReference type="EMBL" id="TMR34851.1"/>
    </source>
</evidence>
<feature type="active site" description="Proton acceptor" evidence="6">
    <location>
        <position position="289"/>
    </location>
</feature>